<proteinExistence type="predicted"/>
<dbReference type="GeneID" id="24266149"/>
<keyword evidence="2" id="KW-0732">Signal</keyword>
<dbReference type="Proteomes" id="UP000054561">
    <property type="component" value="Unassembled WGS sequence"/>
</dbReference>
<feature type="region of interest" description="Disordered" evidence="1">
    <location>
        <begin position="216"/>
        <end position="262"/>
    </location>
</feature>
<dbReference type="EMBL" id="KQ001651">
    <property type="protein sequence ID" value="KJP89392.1"/>
    <property type="molecule type" value="Genomic_DNA"/>
</dbReference>
<evidence type="ECO:0000313" key="3">
    <source>
        <dbReference type="EMBL" id="KJP89392.1"/>
    </source>
</evidence>
<evidence type="ECO:0000256" key="1">
    <source>
        <dbReference type="SAM" id="MobiDB-lite"/>
    </source>
</evidence>
<dbReference type="RefSeq" id="XP_012333902.1">
    <property type="nucleotide sequence ID" value="XM_012478479.1"/>
</dbReference>
<feature type="region of interest" description="Disordered" evidence="1">
    <location>
        <begin position="291"/>
        <end position="317"/>
    </location>
</feature>
<evidence type="ECO:0000256" key="2">
    <source>
        <dbReference type="SAM" id="SignalP"/>
    </source>
</evidence>
<name>A0A0D9QRG9_PLAFR</name>
<protein>
    <submittedName>
        <fullName evidence="3">Uncharacterized protein</fullName>
    </submittedName>
</protein>
<keyword evidence="4" id="KW-1185">Reference proteome</keyword>
<feature type="compositionally biased region" description="Basic and acidic residues" evidence="1">
    <location>
        <begin position="308"/>
        <end position="317"/>
    </location>
</feature>
<organism evidence="3 4">
    <name type="scientific">Plasmodium fragile</name>
    <dbReference type="NCBI Taxonomy" id="5857"/>
    <lineage>
        <taxon>Eukaryota</taxon>
        <taxon>Sar</taxon>
        <taxon>Alveolata</taxon>
        <taxon>Apicomplexa</taxon>
        <taxon>Aconoidasida</taxon>
        <taxon>Haemosporida</taxon>
        <taxon>Plasmodiidae</taxon>
        <taxon>Plasmodium</taxon>
        <taxon>Plasmodium (Plasmodium)</taxon>
    </lineage>
</organism>
<feature type="chain" id="PRO_5002344187" evidence="2">
    <location>
        <begin position="23"/>
        <end position="470"/>
    </location>
</feature>
<dbReference type="VEuPathDB" id="PlasmoDB:AK88_00835"/>
<gene>
    <name evidence="3" type="ORF">AK88_00835</name>
</gene>
<accession>A0A0D9QRG9</accession>
<dbReference type="OrthoDB" id="385031at2759"/>
<dbReference type="AlphaFoldDB" id="A0A0D9QRG9"/>
<reference evidence="3 4" key="1">
    <citation type="submission" date="2014-03" db="EMBL/GenBank/DDBJ databases">
        <title>The Genome Sequence of Plasmodium fragile nilgiri.</title>
        <authorList>
            <consortium name="The Broad Institute Genomics Platform"/>
            <consortium name="The Broad Institute Genome Sequencing Center for Infectious Disease"/>
            <person name="Neafsey D."/>
            <person name="Duraisingh M."/>
            <person name="Young S.K."/>
            <person name="Zeng Q."/>
            <person name="Gargeya S."/>
            <person name="Abouelleil A."/>
            <person name="Alvarado L."/>
            <person name="Chapman S.B."/>
            <person name="Gainer-Dewar J."/>
            <person name="Goldberg J."/>
            <person name="Griggs A."/>
            <person name="Gujja S."/>
            <person name="Hansen M."/>
            <person name="Howarth C."/>
            <person name="Imamovic A."/>
            <person name="Larimer J."/>
            <person name="Pearson M."/>
            <person name="Poon T.W."/>
            <person name="Priest M."/>
            <person name="Roberts A."/>
            <person name="Saif S."/>
            <person name="Shea T."/>
            <person name="Sykes S."/>
            <person name="Wortman J."/>
            <person name="Nusbaum C."/>
            <person name="Birren B."/>
        </authorList>
    </citation>
    <scope>NUCLEOTIDE SEQUENCE [LARGE SCALE GENOMIC DNA]</scope>
    <source>
        <strain evidence="4">nilgiri</strain>
    </source>
</reference>
<sequence>MKGNGKIAFCALLLFTVLNIQARKSNRPLEGTTLRGAENNWRNRNMNPNHPCTCNCKLKTRNGSFKFINFTESRKPNYVNNAGHSSTMQPPGRPSRDMWNKDFHKSGFTSLQKRSRVTLSLSVQSASRCSFLFNKIDGFFGNYERRMSSTHENCTSEGSNFVEYEKVESLSPDLVRCKNASPWGEAITGKRQTECGNIRRRGFALSALPRGGTALVSSPAVEPTSTIASISDAPPSRGHLYKPSVLDKRSTDDASGPPRSAAYGSAMRTAECANWIKSPPEVCMKSGAKCASEPTAQPAEGRKKKKRVLSEEAKRSMREKLGAIMRSKWKDPEFRKRMMKSFKKRGLEHNKKISEAVKNKWKNDMNYKQKTLDGQRRYFIRRYKNKKIVAISDKTREKISKAMKQYWMNKNKFSKTQVNSLQHMQKRKKKHKKVWEDIYSLILNQKVGDFGGYQSSLHHNLSINLQAALN</sequence>
<feature type="signal peptide" evidence="2">
    <location>
        <begin position="1"/>
        <end position="22"/>
    </location>
</feature>
<dbReference type="OMA" id="FRKRMMK"/>
<evidence type="ECO:0000313" key="4">
    <source>
        <dbReference type="Proteomes" id="UP000054561"/>
    </source>
</evidence>